<dbReference type="GO" id="GO:0006950">
    <property type="term" value="P:response to stress"/>
    <property type="evidence" value="ECO:0007669"/>
    <property type="project" value="TreeGrafter"/>
</dbReference>
<dbReference type="Pfam" id="PF01047">
    <property type="entry name" value="MarR"/>
    <property type="match status" value="1"/>
</dbReference>
<dbReference type="InterPro" id="IPR039422">
    <property type="entry name" value="MarR/SlyA-like"/>
</dbReference>
<feature type="domain" description="HTH marR-type" evidence="4">
    <location>
        <begin position="1"/>
        <end position="139"/>
    </location>
</feature>
<evidence type="ECO:0000256" key="1">
    <source>
        <dbReference type="ARBA" id="ARBA00023015"/>
    </source>
</evidence>
<keyword evidence="1" id="KW-0805">Transcription regulation</keyword>
<comment type="caution">
    <text evidence="5">The sequence shown here is derived from an EMBL/GenBank/DDBJ whole genome shotgun (WGS) entry which is preliminary data.</text>
</comment>
<dbReference type="SMART" id="SM00347">
    <property type="entry name" value="HTH_MARR"/>
    <property type="match status" value="1"/>
</dbReference>
<dbReference type="GO" id="GO:0003677">
    <property type="term" value="F:DNA binding"/>
    <property type="evidence" value="ECO:0007669"/>
    <property type="project" value="UniProtKB-KW"/>
</dbReference>
<dbReference type="AlphaFoldDB" id="A0A264W3J0"/>
<dbReference type="InterPro" id="IPR036388">
    <property type="entry name" value="WH-like_DNA-bd_sf"/>
</dbReference>
<dbReference type="InterPro" id="IPR000835">
    <property type="entry name" value="HTH_MarR-typ"/>
</dbReference>
<evidence type="ECO:0000259" key="4">
    <source>
        <dbReference type="PROSITE" id="PS50995"/>
    </source>
</evidence>
<protein>
    <submittedName>
        <fullName evidence="5">MarR family transcriptional regulator</fullName>
    </submittedName>
</protein>
<keyword evidence="6" id="KW-1185">Reference proteome</keyword>
<proteinExistence type="predicted"/>
<dbReference type="InterPro" id="IPR036390">
    <property type="entry name" value="WH_DNA-bd_sf"/>
</dbReference>
<dbReference type="RefSeq" id="WP_094942789.1">
    <property type="nucleotide sequence ID" value="NZ_NOKQ01000204.1"/>
</dbReference>
<name>A0A264W3J0_9BACL</name>
<evidence type="ECO:0000313" key="5">
    <source>
        <dbReference type="EMBL" id="OZS78134.1"/>
    </source>
</evidence>
<dbReference type="PANTHER" id="PTHR33164:SF56">
    <property type="entry name" value="HTH-TYPE TRANSCRIPTIONAL REGULATOR MHQR"/>
    <property type="match status" value="1"/>
</dbReference>
<sequence length="146" mass="16730">MVETKLVGRAIDALVRTSGAFHQKIKEDAAMHGLHVTEFSVLELLYHQGRQPVQKVARHVLITSGSTTYVLDKLVKKQLLKRTLCAEDRRVTYVELTDEGQRLMEKAFPEHLEKMAQFFDGVDEVTLKEWIELTRKLGKAARKGER</sequence>
<dbReference type="Proteomes" id="UP000217065">
    <property type="component" value="Unassembled WGS sequence"/>
</dbReference>
<dbReference type="GO" id="GO:0003700">
    <property type="term" value="F:DNA-binding transcription factor activity"/>
    <property type="evidence" value="ECO:0007669"/>
    <property type="project" value="InterPro"/>
</dbReference>
<organism evidence="5 6">
    <name type="scientific">Tetzosporium hominis</name>
    <dbReference type="NCBI Taxonomy" id="2020506"/>
    <lineage>
        <taxon>Bacteria</taxon>
        <taxon>Bacillati</taxon>
        <taxon>Bacillota</taxon>
        <taxon>Bacilli</taxon>
        <taxon>Bacillales</taxon>
        <taxon>Caryophanaceae</taxon>
        <taxon>Tetzosporium</taxon>
    </lineage>
</organism>
<dbReference type="PANTHER" id="PTHR33164">
    <property type="entry name" value="TRANSCRIPTIONAL REGULATOR, MARR FAMILY"/>
    <property type="match status" value="1"/>
</dbReference>
<dbReference type="PROSITE" id="PS50995">
    <property type="entry name" value="HTH_MARR_2"/>
    <property type="match status" value="1"/>
</dbReference>
<keyword evidence="2" id="KW-0238">DNA-binding</keyword>
<dbReference type="EMBL" id="NOKQ01000204">
    <property type="protein sequence ID" value="OZS78134.1"/>
    <property type="molecule type" value="Genomic_DNA"/>
</dbReference>
<reference evidence="5 6" key="1">
    <citation type="submission" date="2017-07" db="EMBL/GenBank/DDBJ databases">
        <title>Tetzosporium hominis gen.nov. sp.nov.</title>
        <authorList>
            <person name="Tetz G."/>
            <person name="Tetz V."/>
        </authorList>
    </citation>
    <scope>NUCLEOTIDE SEQUENCE [LARGE SCALE GENOMIC DNA]</scope>
    <source>
        <strain evidence="5 6">VT-49</strain>
    </source>
</reference>
<accession>A0A264W3J0</accession>
<dbReference type="OrthoDB" id="9799747at2"/>
<evidence type="ECO:0000313" key="6">
    <source>
        <dbReference type="Proteomes" id="UP000217065"/>
    </source>
</evidence>
<dbReference type="Gene3D" id="1.10.10.10">
    <property type="entry name" value="Winged helix-like DNA-binding domain superfamily/Winged helix DNA-binding domain"/>
    <property type="match status" value="1"/>
</dbReference>
<evidence type="ECO:0000256" key="2">
    <source>
        <dbReference type="ARBA" id="ARBA00023125"/>
    </source>
</evidence>
<gene>
    <name evidence="5" type="ORF">CF394_07835</name>
</gene>
<dbReference type="PRINTS" id="PR00598">
    <property type="entry name" value="HTHMARR"/>
</dbReference>
<evidence type="ECO:0000256" key="3">
    <source>
        <dbReference type="ARBA" id="ARBA00023163"/>
    </source>
</evidence>
<dbReference type="SUPFAM" id="SSF46785">
    <property type="entry name" value="Winged helix' DNA-binding domain"/>
    <property type="match status" value="1"/>
</dbReference>
<keyword evidence="3" id="KW-0804">Transcription</keyword>